<organism evidence="2 3">
    <name type="scientific">Mucilaginibacter terrenus</name>
    <dbReference type="NCBI Taxonomy" id="2482727"/>
    <lineage>
        <taxon>Bacteria</taxon>
        <taxon>Pseudomonadati</taxon>
        <taxon>Bacteroidota</taxon>
        <taxon>Sphingobacteriia</taxon>
        <taxon>Sphingobacteriales</taxon>
        <taxon>Sphingobacteriaceae</taxon>
        <taxon>Mucilaginibacter</taxon>
    </lineage>
</organism>
<dbReference type="RefSeq" id="WP_117381666.1">
    <property type="nucleotide sequence ID" value="NZ_QWDE01000001.1"/>
</dbReference>
<evidence type="ECO:0000313" key="3">
    <source>
        <dbReference type="Proteomes" id="UP000260823"/>
    </source>
</evidence>
<dbReference type="AlphaFoldDB" id="A0A3E2NUT0"/>
<evidence type="ECO:0000313" key="2">
    <source>
        <dbReference type="EMBL" id="RFZ84764.1"/>
    </source>
</evidence>
<dbReference type="Proteomes" id="UP000260823">
    <property type="component" value="Unassembled WGS sequence"/>
</dbReference>
<dbReference type="EMBL" id="QWDE01000001">
    <property type="protein sequence ID" value="RFZ84764.1"/>
    <property type="molecule type" value="Genomic_DNA"/>
</dbReference>
<comment type="caution">
    <text evidence="2">The sequence shown here is derived from an EMBL/GenBank/DDBJ whole genome shotgun (WGS) entry which is preliminary data.</text>
</comment>
<proteinExistence type="predicted"/>
<gene>
    <name evidence="2" type="ORF">DYU05_03930</name>
</gene>
<feature type="region of interest" description="Disordered" evidence="1">
    <location>
        <begin position="1"/>
        <end position="26"/>
    </location>
</feature>
<dbReference type="OrthoDB" id="1163028at2"/>
<name>A0A3E2NUT0_9SPHI</name>
<accession>A0A3E2NUT0</accession>
<sequence>MAFETDDDIPVGGQGPEFPTEPAAPAQTTGLFLTASVKRAIGNGTMRLDATKTCVLPPITPGAQSAIMVMEPAPGATPGRVLARFWMDGTWPGVASGLPIYEGSIIEIIGLQDLTNTRIISTDGLQHKLNVQYFSI</sequence>
<keyword evidence="3" id="KW-1185">Reference proteome</keyword>
<evidence type="ECO:0000256" key="1">
    <source>
        <dbReference type="SAM" id="MobiDB-lite"/>
    </source>
</evidence>
<reference evidence="2 3" key="1">
    <citation type="submission" date="2018-08" db="EMBL/GenBank/DDBJ databases">
        <title>Mucilaginibacter terrae sp. nov., isolated from manganese diggings.</title>
        <authorList>
            <person name="Huang Y."/>
            <person name="Zhou Z."/>
        </authorList>
    </citation>
    <scope>NUCLEOTIDE SEQUENCE [LARGE SCALE GENOMIC DNA]</scope>
    <source>
        <strain evidence="2 3">ZH6</strain>
    </source>
</reference>
<protein>
    <submittedName>
        <fullName evidence="2">Uncharacterized protein</fullName>
    </submittedName>
</protein>